<gene>
    <name evidence="3" type="ORF">CAP_2384</name>
</gene>
<dbReference type="AlphaFoldDB" id="A0A017TAS4"/>
<evidence type="ECO:0000313" key="3">
    <source>
        <dbReference type="EMBL" id="EYF05925.1"/>
    </source>
</evidence>
<accession>A0A017TAS4</accession>
<dbReference type="GO" id="GO:0005737">
    <property type="term" value="C:cytoplasm"/>
    <property type="evidence" value="ECO:0007669"/>
    <property type="project" value="TreeGrafter"/>
</dbReference>
<sequence>MDECNTLGEIFMSCLPAFGGAYLRRIYTILDEAIGSGCPMTIAVAGPVTVSGQHQAWLIPLLETGWVAYLSTTDAVCYHDGHRSLDAHKQGAIREVPLFGDDGALRDERMIRVTDMAFPEDVLLDQDTFLTAHLARPEFQKKMTGTELRYLLGRVYAEQERKHGLQRGLLATCHDMAIPIFVGATADGSVFLNSMKLWAMKQAGIIPSYALDIDLHAEVFEACAYHYWGLFESPAKALGTIILGGGVPKNFNLQPEPALGQILGLPDISGYRFDVQIVTAPPTDGSLSSCTPGEAVTWGKVDRDTYVQTTEGMQADYSALMPFLVKALLDNRERYARWAEKMGEEELFRQHPKARGYLRPREGSRLYERREGLCQKLIEEVKKNGDWLLSTLQATASSAT</sequence>
<comment type="caution">
    <text evidence="3">The sequence shown here is derived from an EMBL/GenBank/DDBJ whole genome shotgun (WGS) entry which is preliminary data.</text>
</comment>
<reference evidence="3 4" key="1">
    <citation type="submission" date="2013-05" db="EMBL/GenBank/DDBJ databases">
        <title>Genome assembly of Chondromyces apiculatus DSM 436.</title>
        <authorList>
            <person name="Sharma G."/>
            <person name="Khatri I."/>
            <person name="Kaur C."/>
            <person name="Mayilraj S."/>
            <person name="Subramanian S."/>
        </authorList>
    </citation>
    <scope>NUCLEOTIDE SEQUENCE [LARGE SCALE GENOMIC DNA]</scope>
    <source>
        <strain evidence="3 4">DSM 436</strain>
    </source>
</reference>
<dbReference type="EMBL" id="ASRX01000019">
    <property type="protein sequence ID" value="EYF05925.1"/>
    <property type="molecule type" value="Genomic_DNA"/>
</dbReference>
<dbReference type="InterPro" id="IPR002773">
    <property type="entry name" value="Deoxyhypusine_synthase"/>
</dbReference>
<evidence type="ECO:0000256" key="2">
    <source>
        <dbReference type="ARBA" id="ARBA00022679"/>
    </source>
</evidence>
<dbReference type="eggNOG" id="COG1899">
    <property type="taxonomic scope" value="Bacteria"/>
</dbReference>
<keyword evidence="4" id="KW-1185">Reference proteome</keyword>
<dbReference type="Pfam" id="PF01916">
    <property type="entry name" value="DS"/>
    <property type="match status" value="1"/>
</dbReference>
<protein>
    <submittedName>
        <fullName evidence="3">Deoxyhypusine synthase</fullName>
    </submittedName>
</protein>
<evidence type="ECO:0000313" key="4">
    <source>
        <dbReference type="Proteomes" id="UP000019678"/>
    </source>
</evidence>
<evidence type="ECO:0000256" key="1">
    <source>
        <dbReference type="ARBA" id="ARBA00009892"/>
    </source>
</evidence>
<dbReference type="PANTHER" id="PTHR11703">
    <property type="entry name" value="DEOXYHYPUSINE SYNTHASE"/>
    <property type="match status" value="1"/>
</dbReference>
<dbReference type="Gene3D" id="3.40.910.10">
    <property type="entry name" value="Deoxyhypusine synthase"/>
    <property type="match status" value="1"/>
</dbReference>
<dbReference type="PANTHER" id="PTHR11703:SF2">
    <property type="entry name" value="DEOXYHYPUSINE SYNTHASE-LIKE PROTEIN"/>
    <property type="match status" value="1"/>
</dbReference>
<comment type="similarity">
    <text evidence="1">Belongs to the deoxyhypusine synthase family.</text>
</comment>
<dbReference type="InterPro" id="IPR036982">
    <property type="entry name" value="Deoxyhypusine_synthase_sf"/>
</dbReference>
<dbReference type="Proteomes" id="UP000019678">
    <property type="component" value="Unassembled WGS sequence"/>
</dbReference>
<dbReference type="RefSeq" id="WP_052375153.1">
    <property type="nucleotide sequence ID" value="NZ_ASRX01000019.1"/>
</dbReference>
<dbReference type="GO" id="GO:0034038">
    <property type="term" value="F:deoxyhypusine synthase activity"/>
    <property type="evidence" value="ECO:0007669"/>
    <property type="project" value="TreeGrafter"/>
</dbReference>
<dbReference type="STRING" id="1192034.CAP_2384"/>
<dbReference type="SUPFAM" id="SSF52467">
    <property type="entry name" value="DHS-like NAD/FAD-binding domain"/>
    <property type="match status" value="1"/>
</dbReference>
<keyword evidence="2" id="KW-0808">Transferase</keyword>
<proteinExistence type="inferred from homology"/>
<dbReference type="InterPro" id="IPR029035">
    <property type="entry name" value="DHS-like_NAD/FAD-binding_dom"/>
</dbReference>
<organism evidence="3 4">
    <name type="scientific">Chondromyces apiculatus DSM 436</name>
    <dbReference type="NCBI Taxonomy" id="1192034"/>
    <lineage>
        <taxon>Bacteria</taxon>
        <taxon>Pseudomonadati</taxon>
        <taxon>Myxococcota</taxon>
        <taxon>Polyangia</taxon>
        <taxon>Polyangiales</taxon>
        <taxon>Polyangiaceae</taxon>
        <taxon>Chondromyces</taxon>
    </lineage>
</organism>
<name>A0A017TAS4_9BACT</name>